<evidence type="ECO:0000313" key="4">
    <source>
        <dbReference type="Proteomes" id="UP001063166"/>
    </source>
</evidence>
<evidence type="ECO:0000256" key="2">
    <source>
        <dbReference type="SAM" id="Phobius"/>
    </source>
</evidence>
<keyword evidence="4" id="KW-1185">Reference proteome</keyword>
<dbReference type="OrthoDB" id="3193718at2759"/>
<comment type="caution">
    <text evidence="3">The sequence shown here is derived from an EMBL/GenBank/DDBJ whole genome shotgun (WGS) entry which is preliminary data.</text>
</comment>
<keyword evidence="2" id="KW-0812">Transmembrane</keyword>
<feature type="transmembrane region" description="Helical" evidence="2">
    <location>
        <begin position="123"/>
        <end position="142"/>
    </location>
</feature>
<dbReference type="InterPro" id="IPR021013">
    <property type="entry name" value="ATPase_Vma12"/>
</dbReference>
<accession>A0A9P3UQJ3</accession>
<dbReference type="EMBL" id="BRPK01000010">
    <property type="protein sequence ID" value="GLB41723.1"/>
    <property type="molecule type" value="Genomic_DNA"/>
</dbReference>
<keyword evidence="2" id="KW-1133">Transmembrane helix</keyword>
<protein>
    <submittedName>
        <fullName evidence="3">Endoplasmic reticulum-based factor for assembly of V-ATPase</fullName>
    </submittedName>
</protein>
<feature type="compositionally biased region" description="Basic and acidic residues" evidence="1">
    <location>
        <begin position="191"/>
        <end position="213"/>
    </location>
</feature>
<gene>
    <name evidence="3" type="ORF">LshimejAT787_1003230</name>
</gene>
<proteinExistence type="predicted"/>
<dbReference type="Pfam" id="PF11712">
    <property type="entry name" value="Vma12"/>
    <property type="match status" value="1"/>
</dbReference>
<feature type="region of interest" description="Disordered" evidence="1">
    <location>
        <begin position="184"/>
        <end position="231"/>
    </location>
</feature>
<reference evidence="3" key="1">
    <citation type="submission" date="2022-07" db="EMBL/GenBank/DDBJ databases">
        <title>The genome of Lyophyllum shimeji provides insight into the initial evolution of ectomycorrhizal fungal genome.</title>
        <authorList>
            <person name="Kobayashi Y."/>
            <person name="Shibata T."/>
            <person name="Hirakawa H."/>
            <person name="Shigenobu S."/>
            <person name="Nishiyama T."/>
            <person name="Yamada A."/>
            <person name="Hasebe M."/>
            <person name="Kawaguchi M."/>
        </authorList>
    </citation>
    <scope>NUCLEOTIDE SEQUENCE</scope>
    <source>
        <strain evidence="3">AT787</strain>
    </source>
</reference>
<name>A0A9P3UQJ3_LYOSH</name>
<keyword evidence="2" id="KW-0472">Membrane</keyword>
<dbReference type="AlphaFoldDB" id="A0A9P3UQJ3"/>
<dbReference type="Proteomes" id="UP001063166">
    <property type="component" value="Unassembled WGS sequence"/>
</dbReference>
<evidence type="ECO:0000313" key="3">
    <source>
        <dbReference type="EMBL" id="GLB41723.1"/>
    </source>
</evidence>
<dbReference type="GO" id="GO:0070072">
    <property type="term" value="P:vacuolar proton-transporting V-type ATPase complex assembly"/>
    <property type="evidence" value="ECO:0007669"/>
    <property type="project" value="InterPro"/>
</dbReference>
<sequence length="231" mass="25417">MGQTEPSEDLKISLESHLLDTLRPLEAIIPSDLAKTLSSYTCSSPPPTIPYSVLQSVSQWARTTGLDALHSQSPPLDPHAYSMISLLAGTTTSPERKFGAYVPPKGLDEMEAAKAAERKSITALLNALLSIFGCAFAVWWAADRLGWKNEWRVLLALFVAIVIAVTEAILYLLWQSRRSSSTSKRVKSRRKVDPSRHKKDEGPADINPGEKSESITTSVDETTDAGLRRRQ</sequence>
<evidence type="ECO:0000256" key="1">
    <source>
        <dbReference type="SAM" id="MobiDB-lite"/>
    </source>
</evidence>
<organism evidence="3 4">
    <name type="scientific">Lyophyllum shimeji</name>
    <name type="common">Hon-shimeji</name>
    <name type="synonym">Tricholoma shimeji</name>
    <dbReference type="NCBI Taxonomy" id="47721"/>
    <lineage>
        <taxon>Eukaryota</taxon>
        <taxon>Fungi</taxon>
        <taxon>Dikarya</taxon>
        <taxon>Basidiomycota</taxon>
        <taxon>Agaricomycotina</taxon>
        <taxon>Agaricomycetes</taxon>
        <taxon>Agaricomycetidae</taxon>
        <taxon>Agaricales</taxon>
        <taxon>Tricholomatineae</taxon>
        <taxon>Lyophyllaceae</taxon>
        <taxon>Lyophyllum</taxon>
    </lineage>
</organism>
<feature type="transmembrane region" description="Helical" evidence="2">
    <location>
        <begin position="154"/>
        <end position="174"/>
    </location>
</feature>